<dbReference type="Proteomes" id="UP000199501">
    <property type="component" value="Unassembled WGS sequence"/>
</dbReference>
<dbReference type="GO" id="GO:0005829">
    <property type="term" value="C:cytosol"/>
    <property type="evidence" value="ECO:0007669"/>
    <property type="project" value="TreeGrafter"/>
</dbReference>
<dbReference type="Pfam" id="PF00491">
    <property type="entry name" value="Arginase"/>
    <property type="match status" value="1"/>
</dbReference>
<evidence type="ECO:0000313" key="5">
    <source>
        <dbReference type="EMBL" id="SDD71661.1"/>
    </source>
</evidence>
<dbReference type="STRING" id="1271860.SAMN05216174_11649"/>
<dbReference type="GO" id="GO:0004053">
    <property type="term" value="F:arginase activity"/>
    <property type="evidence" value="ECO:0007669"/>
    <property type="project" value="TreeGrafter"/>
</dbReference>
<dbReference type="PROSITE" id="PS51409">
    <property type="entry name" value="ARGINASE_2"/>
    <property type="match status" value="1"/>
</dbReference>
<sequence length="244" mass="25406">MTTILVPYHQDEPLPPDTIPLREPTVTVRPDLPEGALWPRLNALHAAVADAVAAHDQPTVLSGDCLVTLGVLAGLQRAGIDAAVIWFDAHGDVHTLESSTSGYLGGMALRLVLGAHADLAAEPLGLRPLPEGRAVLVDARDLDPAEADFLAGARVRRVGVGDLADLPDGPLLLHIDVDVIDAAELPGLLFPVPNGPSTDAVLTAARQVAATGRVAATHLSLPWHPPTENDGPIRARLISALLGA</sequence>
<dbReference type="EMBL" id="FMZZ01000016">
    <property type="protein sequence ID" value="SDD71661.1"/>
    <property type="molecule type" value="Genomic_DNA"/>
</dbReference>
<dbReference type="AlphaFoldDB" id="A0A1G6X0N4"/>
<evidence type="ECO:0000256" key="4">
    <source>
        <dbReference type="PROSITE-ProRule" id="PRU00742"/>
    </source>
</evidence>
<dbReference type="SUPFAM" id="SSF52768">
    <property type="entry name" value="Arginase/deacetylase"/>
    <property type="match status" value="1"/>
</dbReference>
<dbReference type="InterPro" id="IPR006035">
    <property type="entry name" value="Ureohydrolase"/>
</dbReference>
<accession>A0A1G6X0N4</accession>
<dbReference type="Gene3D" id="3.40.800.10">
    <property type="entry name" value="Ureohydrolase domain"/>
    <property type="match status" value="1"/>
</dbReference>
<organism evidence="5 6">
    <name type="scientific">Actinokineospora iranica</name>
    <dbReference type="NCBI Taxonomy" id="1271860"/>
    <lineage>
        <taxon>Bacteria</taxon>
        <taxon>Bacillati</taxon>
        <taxon>Actinomycetota</taxon>
        <taxon>Actinomycetes</taxon>
        <taxon>Pseudonocardiales</taxon>
        <taxon>Pseudonocardiaceae</taxon>
        <taxon>Actinokineospora</taxon>
    </lineage>
</organism>
<dbReference type="RefSeq" id="WP_228771930.1">
    <property type="nucleotide sequence ID" value="NZ_FMZZ01000016.1"/>
</dbReference>
<dbReference type="GO" id="GO:0030145">
    <property type="term" value="F:manganese ion binding"/>
    <property type="evidence" value="ECO:0007669"/>
    <property type="project" value="TreeGrafter"/>
</dbReference>
<evidence type="ECO:0000256" key="1">
    <source>
        <dbReference type="ARBA" id="ARBA00022723"/>
    </source>
</evidence>
<dbReference type="PANTHER" id="PTHR43782:SF3">
    <property type="entry name" value="ARGINASE"/>
    <property type="match status" value="1"/>
</dbReference>
<dbReference type="InterPro" id="IPR023696">
    <property type="entry name" value="Ureohydrolase_dom_sf"/>
</dbReference>
<evidence type="ECO:0000256" key="3">
    <source>
        <dbReference type="ARBA" id="ARBA00023211"/>
    </source>
</evidence>
<dbReference type="PANTHER" id="PTHR43782">
    <property type="entry name" value="ARGINASE"/>
    <property type="match status" value="1"/>
</dbReference>
<proteinExistence type="inferred from homology"/>
<reference evidence="6" key="1">
    <citation type="submission" date="2016-10" db="EMBL/GenBank/DDBJ databases">
        <authorList>
            <person name="Varghese N."/>
            <person name="Submissions S."/>
        </authorList>
    </citation>
    <scope>NUCLEOTIDE SEQUENCE [LARGE SCALE GENOMIC DNA]</scope>
    <source>
        <strain evidence="6">IBRC-M 10403</strain>
    </source>
</reference>
<evidence type="ECO:0000256" key="2">
    <source>
        <dbReference type="ARBA" id="ARBA00022801"/>
    </source>
</evidence>
<keyword evidence="1" id="KW-0479">Metal-binding</keyword>
<name>A0A1G6X0N4_9PSEU</name>
<dbReference type="PRINTS" id="PR00116">
    <property type="entry name" value="ARGINASE"/>
</dbReference>
<gene>
    <name evidence="5" type="ORF">SAMN05216174_11649</name>
</gene>
<protein>
    <submittedName>
        <fullName evidence="5">Arginase</fullName>
    </submittedName>
</protein>
<evidence type="ECO:0000313" key="6">
    <source>
        <dbReference type="Proteomes" id="UP000199501"/>
    </source>
</evidence>
<comment type="similarity">
    <text evidence="4">Belongs to the arginase family.</text>
</comment>
<keyword evidence="6" id="KW-1185">Reference proteome</keyword>
<dbReference type="CDD" id="cd09999">
    <property type="entry name" value="Arginase-like_1"/>
    <property type="match status" value="1"/>
</dbReference>
<keyword evidence="3" id="KW-0464">Manganese</keyword>
<keyword evidence="2" id="KW-0378">Hydrolase</keyword>